<dbReference type="AlphaFoldDB" id="A0ABD1ZCV8"/>
<evidence type="ECO:0000313" key="1">
    <source>
        <dbReference type="EMBL" id="KAL2644779.1"/>
    </source>
</evidence>
<proteinExistence type="predicted"/>
<comment type="caution">
    <text evidence="1">The sequence shown here is derived from an EMBL/GenBank/DDBJ whole genome shotgun (WGS) entry which is preliminary data.</text>
</comment>
<organism evidence="1 2">
    <name type="scientific">Riccia fluitans</name>
    <dbReference type="NCBI Taxonomy" id="41844"/>
    <lineage>
        <taxon>Eukaryota</taxon>
        <taxon>Viridiplantae</taxon>
        <taxon>Streptophyta</taxon>
        <taxon>Embryophyta</taxon>
        <taxon>Marchantiophyta</taxon>
        <taxon>Marchantiopsida</taxon>
        <taxon>Marchantiidae</taxon>
        <taxon>Marchantiales</taxon>
        <taxon>Ricciaceae</taxon>
        <taxon>Riccia</taxon>
    </lineage>
</organism>
<sequence length="83" mass="9292">MRIFLPAHSGVYLVSHLVRVPSSLWLTLLCYCHSDRTAFGRLLLQRCYVAAKWGFPSQAEGLNWAPMVAQASLPTLILISGKY</sequence>
<dbReference type="Proteomes" id="UP001605036">
    <property type="component" value="Unassembled WGS sequence"/>
</dbReference>
<keyword evidence="2" id="KW-1185">Reference proteome</keyword>
<protein>
    <recommendedName>
        <fullName evidence="3">Secreted protein</fullName>
    </recommendedName>
</protein>
<evidence type="ECO:0008006" key="3">
    <source>
        <dbReference type="Google" id="ProtNLM"/>
    </source>
</evidence>
<name>A0ABD1ZCV8_9MARC</name>
<dbReference type="EMBL" id="JBHFFA010000002">
    <property type="protein sequence ID" value="KAL2644779.1"/>
    <property type="molecule type" value="Genomic_DNA"/>
</dbReference>
<gene>
    <name evidence="1" type="ORF">R1flu_012366</name>
</gene>
<evidence type="ECO:0000313" key="2">
    <source>
        <dbReference type="Proteomes" id="UP001605036"/>
    </source>
</evidence>
<reference evidence="1 2" key="1">
    <citation type="submission" date="2024-09" db="EMBL/GenBank/DDBJ databases">
        <title>Chromosome-scale assembly of Riccia fluitans.</title>
        <authorList>
            <person name="Paukszto L."/>
            <person name="Sawicki J."/>
            <person name="Karawczyk K."/>
            <person name="Piernik-Szablinska J."/>
            <person name="Szczecinska M."/>
            <person name="Mazdziarz M."/>
        </authorList>
    </citation>
    <scope>NUCLEOTIDE SEQUENCE [LARGE SCALE GENOMIC DNA]</scope>
    <source>
        <strain evidence="1">Rf_01</strain>
        <tissue evidence="1">Aerial parts of the thallus</tissue>
    </source>
</reference>
<accession>A0ABD1ZCV8</accession>